<evidence type="ECO:0000259" key="2">
    <source>
        <dbReference type="Pfam" id="PF00144"/>
    </source>
</evidence>
<dbReference type="PANTHER" id="PTHR46825">
    <property type="entry name" value="D-ALANYL-D-ALANINE-CARBOXYPEPTIDASE/ENDOPEPTIDASE AMPH"/>
    <property type="match status" value="1"/>
</dbReference>
<dbReference type="Pfam" id="PF00144">
    <property type="entry name" value="Beta-lactamase"/>
    <property type="match status" value="1"/>
</dbReference>
<dbReference type="InterPro" id="IPR001466">
    <property type="entry name" value="Beta-lactam-related"/>
</dbReference>
<keyword evidence="1" id="KW-0732">Signal</keyword>
<dbReference type="Proteomes" id="UP000290261">
    <property type="component" value="Unassembled WGS sequence"/>
</dbReference>
<feature type="signal peptide" evidence="1">
    <location>
        <begin position="1"/>
        <end position="20"/>
    </location>
</feature>
<evidence type="ECO:0008006" key="6">
    <source>
        <dbReference type="Google" id="ProtNLM"/>
    </source>
</evidence>
<feature type="chain" id="PRO_5019245467" description="Serine hydrolase" evidence="1">
    <location>
        <begin position="21"/>
        <end position="546"/>
    </location>
</feature>
<sequence length="546" mass="61080">MMKRTLIAILSAFFFQIALPQNPSAEFDSLMTKVFKADEAGAVALVVKNGKVLYRKAFGMANMELGVKMKPENVFRIGSITKQFTASAILKLRDEGKLSLDDDITKYIADYPTHGHQITIKHLLTHTSGIKSYTGMETWDAEVRKKDFTPMELIDFFKDQPMDFDPGEEWRYNNSAYFILGHIIEVVSGTTYETYIDSNFFKPLKMSNSYYGSPSRIIKDRAYGYDKRDGELINADFLSMTQPYAAGSLLSTVDDLYKWYSSVMEDKVISKASRIEAQSTYQLNNGEKTGYGYGWGVGNVQGSPMISHGGGINGYLTSSIFLPEEKLFVAVFSNCNCNSPGDIATKMAAMAIGKPFSWKPITLPEDVMRSYEAVYGPDKKNQRIITFEDGQLFSMRTGGSKFKISPFEKDKFFFEGGGVTTLHFIRDANNTIASVTAKGTGYDMDLERTELPIPTLTKIELDASVTDTYLGKYELAPNFIITIFKEDDTIFAQATGQGKNEIIPFEENKFSLVNADIKLTFNKDENGEVNSLTLHQGGDHEAKKVE</sequence>
<evidence type="ECO:0000313" key="4">
    <source>
        <dbReference type="EMBL" id="RYC52742.1"/>
    </source>
</evidence>
<evidence type="ECO:0000259" key="3">
    <source>
        <dbReference type="Pfam" id="PF11954"/>
    </source>
</evidence>
<name>A0A444VPX9_9FLAO</name>
<dbReference type="AlphaFoldDB" id="A0A444VPX9"/>
<dbReference type="PANTHER" id="PTHR46825:SF9">
    <property type="entry name" value="BETA-LACTAMASE-RELATED DOMAIN-CONTAINING PROTEIN"/>
    <property type="match status" value="1"/>
</dbReference>
<dbReference type="EMBL" id="JJMP01000001">
    <property type="protein sequence ID" value="RYC52742.1"/>
    <property type="molecule type" value="Genomic_DNA"/>
</dbReference>
<accession>A0A444VPX9</accession>
<comment type="caution">
    <text evidence="4">The sequence shown here is derived from an EMBL/GenBank/DDBJ whole genome shotgun (WGS) entry which is preliminary data.</text>
</comment>
<reference evidence="4 5" key="1">
    <citation type="submission" date="2014-04" db="EMBL/GenBank/DDBJ databases">
        <title>Whole genome of Muricauda olearia.</title>
        <authorList>
            <person name="Zhang X.-H."/>
            <person name="Tang K."/>
        </authorList>
    </citation>
    <scope>NUCLEOTIDE SEQUENCE [LARGE SCALE GENOMIC DNA]</scope>
    <source>
        <strain evidence="4 5">Th120</strain>
    </source>
</reference>
<evidence type="ECO:0000256" key="1">
    <source>
        <dbReference type="SAM" id="SignalP"/>
    </source>
</evidence>
<feature type="domain" description="Peptidase S12 Pab87-related C-terminal" evidence="3">
    <location>
        <begin position="461"/>
        <end position="535"/>
    </location>
</feature>
<dbReference type="InterPro" id="IPR021860">
    <property type="entry name" value="Peptidase_S12_Pab87-rel_C"/>
</dbReference>
<dbReference type="Pfam" id="PF11954">
    <property type="entry name" value="DUF3471"/>
    <property type="match status" value="1"/>
</dbReference>
<proteinExistence type="predicted"/>
<feature type="domain" description="Beta-lactamase-related" evidence="2">
    <location>
        <begin position="37"/>
        <end position="341"/>
    </location>
</feature>
<dbReference type="SUPFAM" id="SSF56601">
    <property type="entry name" value="beta-lactamase/transpeptidase-like"/>
    <property type="match status" value="1"/>
</dbReference>
<gene>
    <name evidence="4" type="ORF">DN53_00560</name>
</gene>
<dbReference type="InterPro" id="IPR050491">
    <property type="entry name" value="AmpC-like"/>
</dbReference>
<keyword evidence="5" id="KW-1185">Reference proteome</keyword>
<dbReference type="InterPro" id="IPR012338">
    <property type="entry name" value="Beta-lactam/transpept-like"/>
</dbReference>
<protein>
    <recommendedName>
        <fullName evidence="6">Serine hydrolase</fullName>
    </recommendedName>
</protein>
<evidence type="ECO:0000313" key="5">
    <source>
        <dbReference type="Proteomes" id="UP000290261"/>
    </source>
</evidence>
<dbReference type="Gene3D" id="3.40.710.10">
    <property type="entry name" value="DD-peptidase/beta-lactamase superfamily"/>
    <property type="match status" value="1"/>
</dbReference>
<organism evidence="4 5">
    <name type="scientific">Flagellimonas olearia</name>
    <dbReference type="NCBI Taxonomy" id="552546"/>
    <lineage>
        <taxon>Bacteria</taxon>
        <taxon>Pseudomonadati</taxon>
        <taxon>Bacteroidota</taxon>
        <taxon>Flavobacteriia</taxon>
        <taxon>Flavobacteriales</taxon>
        <taxon>Flavobacteriaceae</taxon>
        <taxon>Flagellimonas</taxon>
    </lineage>
</organism>